<dbReference type="InterPro" id="IPR001599">
    <property type="entry name" value="Macroglobln_a2"/>
</dbReference>
<sequence length="1736" mass="194320">MAPKIFRLYTQENVVVLPLTEEAFLLEIKANDQVLFTKYFPKSPKNPFSVPIELGANVSTGVAKLSVINRDGDENSSQIIITGDTGFGFIQTDKPIYTPKEKVRIRLMRLDDDLKPMADKVKLSIKNPHKIIMDEVVLESSKDNYFINHEFNIPPHFLQDPVKNKWTIIMAYGPEFQVTSNATFEVREYILPLFQVTLKSLQFITPSTSIVNGSVKATYLTGKPVTGTVRFKFKIRDSTNRSIGIGQTDELELVKGETSYKFSTNEFSESGVEVSMIIGSVLVVEATVIEAATRQKVKHIDSSTYFVSSPYKVSFESSFRVFRPEHPIRLIAEIYDVHNQPVVGIPVRLSVFSSRMVTKDVISDDLGRVTVDYDTTTQDKKIIFEVRTRDAKLKEDEQSFSRLLVEPSNQTSAALTLVEKNDRFKVGDKYTNSIIFEGSTFIFSQAYYITVVRGRIDKLERIPDNDNFGFTIEPHMAPSFRLIAISYRYDRVVSDSLLINVDPPECSLNLTYTNSKGATNDIEPGENGTLIVSANQSENRRQISIVGVDEAVYLLRSANTLTRHGLRKMFNSKDKGCGPGGGIDPTDVLLNSGLVIAGIPSNSIGSSCVHMNDKSSKRRPIRASPRIYITSSSSSMRKFASSPTYSSHSASPVSSSKQYSTNAFINQCCRLGKIKPNDKAKAMSCEERRDILLRSVKNVNCASAFLDCCLNSIIPPLLRTSVFDVSSGESKGQDNTEAGVTLGEEDAIEESTLIRQDFRETWLFDLVTLDESQTSVKYPVTVPHTITSWRLNAMSLSAKDGLCLMDKPLRLISNKELHIRVDLPYSIVVNEQVEMLVTIFNNGPTRKKVNLFMYGVDGVCSEADAGQKTERRLVTVEPGMLHTEGFALSPIRTGEFKIQVDALAHGTSDVVIKTLHVVPQGITIIDSYAVQLDPRNLQHRQKRSIKRENLFDSIDPDKGEQKTRIDLIPRTQTSAIVPDSEECVVSAIADSLGPSVITTLSNINHLIIKPTGCGEQNVIRMAPTLFTLDYLNATGRLTVTQRETGLKYLKAGYENQMMFRKLDGSFSTFEKRPSSLWLTAFVTRILCKAAPFLGDSLDPEVILTAVDYLVDHQESSPSGSWKEYHPVIHKSALGGLTGVIPITAFTYTTLRSCENFTYPRILAKRRDKSLKLAESYLCGKLTSELAKGDPYHLALLAYSLSTTTCLQSAERRKSIISRLREIGVYSSGENKLFWNTTTPIETTGYVLLALLNLRETKPDEIKAIINYLESQRSYTGAFDATQDTIVALEALSTYAKSAYNLTDINLICNISSGRFRKSIEFHEDNAQVMRTFEINNECDYVDMITRGTGLGSVRVKYKYNVLEAPEKLCGFELDVNVTQAIDSPEQIILSDSDIQLDDLFNITMLAEIGVLNDRLVQVESVVDSTLTDNNDSSSSKTGPSYTANEKAESNLKLSGASKVTNKLTVCAKRFDSVDSGMVILEVGILSGFVPDENDLVALKKNNPFISSYEKTARSVIFYLEDISSKQQYCLNFKIYQENKVANLQSAMVKIYDYYKKGQGCSQLYHSTRRTDYLKKICNSSICHCTARWVCPLNDNLNEVGEIGSVNIIRAKDKFARLLCSGQYGFVWLGRFVKHTELDSLVLLNFKIGQSIYGDGQEGQDRIFTMDRSCFEPNMLRTTFTETFLLMGKSRNTTTLHLDSRSILYDLENIGSKDPKIHYTIKRVIDDFKRTRRQLTC</sequence>
<dbReference type="Gene3D" id="6.20.50.160">
    <property type="match status" value="1"/>
</dbReference>
<evidence type="ECO:0000256" key="3">
    <source>
        <dbReference type="ARBA" id="ARBA00023157"/>
    </source>
</evidence>
<dbReference type="Proteomes" id="UP000015104">
    <property type="component" value="Unassembled WGS sequence"/>
</dbReference>
<dbReference type="Gene3D" id="2.20.130.20">
    <property type="match status" value="1"/>
</dbReference>
<evidence type="ECO:0000259" key="6">
    <source>
        <dbReference type="SMART" id="SM01360"/>
    </source>
</evidence>
<dbReference type="InterPro" id="IPR011625">
    <property type="entry name" value="A2M_N_BRD"/>
</dbReference>
<dbReference type="InterPro" id="IPR008930">
    <property type="entry name" value="Terpenoid_cyclase/PrenylTrfase"/>
</dbReference>
<protein>
    <recommendedName>
        <fullName evidence="10">Anaphylatoxin-like domain-containing protein</fullName>
    </recommendedName>
</protein>
<dbReference type="STRING" id="32264.T1K241"/>
<proteinExistence type="predicted"/>
<feature type="region of interest" description="Disordered" evidence="4">
    <location>
        <begin position="1426"/>
        <end position="1446"/>
    </location>
</feature>
<dbReference type="Gene3D" id="2.60.40.10">
    <property type="entry name" value="Immunoglobulins"/>
    <property type="match status" value="2"/>
</dbReference>
<dbReference type="InterPro" id="IPR008993">
    <property type="entry name" value="TIMP-like_OB-fold"/>
</dbReference>
<feature type="domain" description="Alpha-2-macroglobulin bait region" evidence="5">
    <location>
        <begin position="415"/>
        <end position="555"/>
    </location>
</feature>
<evidence type="ECO:0000259" key="7">
    <source>
        <dbReference type="SMART" id="SM01361"/>
    </source>
</evidence>
<dbReference type="InterPro" id="IPR036595">
    <property type="entry name" value="A-macroglobulin_rcpt-bd_sf"/>
</dbReference>
<organism evidence="8 9">
    <name type="scientific">Tetranychus urticae</name>
    <name type="common">Two-spotted spider mite</name>
    <dbReference type="NCBI Taxonomy" id="32264"/>
    <lineage>
        <taxon>Eukaryota</taxon>
        <taxon>Metazoa</taxon>
        <taxon>Ecdysozoa</taxon>
        <taxon>Arthropoda</taxon>
        <taxon>Chelicerata</taxon>
        <taxon>Arachnida</taxon>
        <taxon>Acari</taxon>
        <taxon>Acariformes</taxon>
        <taxon>Trombidiformes</taxon>
        <taxon>Prostigmata</taxon>
        <taxon>Eleutherengona</taxon>
        <taxon>Raphignathae</taxon>
        <taxon>Tetranychoidea</taxon>
        <taxon>Tetranychidae</taxon>
        <taxon>Tetranychus</taxon>
    </lineage>
</organism>
<dbReference type="InterPro" id="IPR018081">
    <property type="entry name" value="Anaphylatoxin_comp_syst"/>
</dbReference>
<reference evidence="9" key="1">
    <citation type="submission" date="2011-08" db="EMBL/GenBank/DDBJ databases">
        <authorList>
            <person name="Rombauts S."/>
        </authorList>
    </citation>
    <scope>NUCLEOTIDE SEQUENCE</scope>
    <source>
        <strain evidence="9">London</strain>
    </source>
</reference>
<accession>T1K241</accession>
<dbReference type="Pfam" id="PF07678">
    <property type="entry name" value="TED_complement"/>
    <property type="match status" value="1"/>
</dbReference>
<dbReference type="Gene3D" id="2.60.40.1940">
    <property type="match status" value="1"/>
</dbReference>
<dbReference type="SUPFAM" id="SSF47686">
    <property type="entry name" value="Anaphylotoxins (complement system)"/>
    <property type="match status" value="1"/>
</dbReference>
<dbReference type="InterPro" id="IPR047565">
    <property type="entry name" value="Alpha-macroglob_thiol-ester_cl"/>
</dbReference>
<dbReference type="EMBL" id="CAEY01001358">
    <property type="status" value="NOT_ANNOTATED_CDS"/>
    <property type="molecule type" value="Genomic_DNA"/>
</dbReference>
<dbReference type="Pfam" id="PF17789">
    <property type="entry name" value="MG4"/>
    <property type="match status" value="1"/>
</dbReference>
<feature type="region of interest" description="Disordered" evidence="4">
    <location>
        <begin position="637"/>
        <end position="656"/>
    </location>
</feature>
<dbReference type="InterPro" id="IPR040839">
    <property type="entry name" value="MG4"/>
</dbReference>
<dbReference type="EnsemblMetazoa" id="tetur04g03660.1">
    <property type="protein sequence ID" value="tetur04g03660.1"/>
    <property type="gene ID" value="tetur04g03660"/>
</dbReference>
<feature type="compositionally biased region" description="Low complexity" evidence="4">
    <location>
        <begin position="1426"/>
        <end position="1435"/>
    </location>
</feature>
<dbReference type="SUPFAM" id="SSF48239">
    <property type="entry name" value="Terpenoid cyclases/Protein prenyltransferases"/>
    <property type="match status" value="1"/>
</dbReference>
<evidence type="ECO:0000256" key="1">
    <source>
        <dbReference type="ARBA" id="ARBA00004613"/>
    </source>
</evidence>
<dbReference type="GO" id="GO:0004866">
    <property type="term" value="F:endopeptidase inhibitor activity"/>
    <property type="evidence" value="ECO:0007669"/>
    <property type="project" value="InterPro"/>
</dbReference>
<dbReference type="InterPro" id="IPR002890">
    <property type="entry name" value="MG2"/>
</dbReference>
<dbReference type="InterPro" id="IPR013783">
    <property type="entry name" value="Ig-like_fold"/>
</dbReference>
<dbReference type="InterPro" id="IPR019742">
    <property type="entry name" value="MacrogloblnA2_CS"/>
</dbReference>
<evidence type="ECO:0000313" key="9">
    <source>
        <dbReference type="Proteomes" id="UP000015104"/>
    </source>
</evidence>
<dbReference type="PROSITE" id="PS00477">
    <property type="entry name" value="ALPHA_2_MACROGLOBULIN"/>
    <property type="match status" value="1"/>
</dbReference>
<dbReference type="Gene3D" id="2.60.120.1540">
    <property type="match status" value="1"/>
</dbReference>
<dbReference type="InterPro" id="IPR041555">
    <property type="entry name" value="MG3"/>
</dbReference>
<dbReference type="Gene3D" id="1.50.10.20">
    <property type="match status" value="1"/>
</dbReference>
<dbReference type="SMART" id="SM01359">
    <property type="entry name" value="A2M_N_2"/>
    <property type="match status" value="1"/>
</dbReference>
<dbReference type="Gene3D" id="2.40.50.120">
    <property type="match status" value="1"/>
</dbReference>
<dbReference type="SMART" id="SM01360">
    <property type="entry name" value="A2M"/>
    <property type="match status" value="1"/>
</dbReference>
<evidence type="ECO:0000256" key="2">
    <source>
        <dbReference type="ARBA" id="ARBA00022525"/>
    </source>
</evidence>
<keyword evidence="9" id="KW-1185">Reference proteome</keyword>
<reference evidence="8" key="2">
    <citation type="submission" date="2015-06" db="UniProtKB">
        <authorList>
            <consortium name="EnsemblMetazoa"/>
        </authorList>
    </citation>
    <scope>IDENTIFICATION</scope>
</reference>
<evidence type="ECO:0000256" key="4">
    <source>
        <dbReference type="SAM" id="MobiDB-lite"/>
    </source>
</evidence>
<dbReference type="PANTHER" id="PTHR11412">
    <property type="entry name" value="MACROGLOBULIN / COMPLEMENT"/>
    <property type="match status" value="1"/>
</dbReference>
<dbReference type="Pfam" id="PF01835">
    <property type="entry name" value="MG2"/>
    <property type="match status" value="1"/>
</dbReference>
<dbReference type="HOGENOM" id="CLU_001634_0_1_1"/>
<evidence type="ECO:0000313" key="8">
    <source>
        <dbReference type="EnsemblMetazoa" id="tetur04g03660.1"/>
    </source>
</evidence>
<dbReference type="SMART" id="SM01419">
    <property type="entry name" value="Thiol-ester_cl"/>
    <property type="match status" value="1"/>
</dbReference>
<dbReference type="Pfam" id="PF17791">
    <property type="entry name" value="MG3"/>
    <property type="match status" value="1"/>
</dbReference>
<dbReference type="GO" id="GO:0005615">
    <property type="term" value="C:extracellular space"/>
    <property type="evidence" value="ECO:0007669"/>
    <property type="project" value="InterPro"/>
</dbReference>
<dbReference type="Pfam" id="PF07703">
    <property type="entry name" value="A2M_BRD"/>
    <property type="match status" value="1"/>
</dbReference>
<dbReference type="InterPro" id="IPR009048">
    <property type="entry name" value="A-macroglobulin_rcpt-bd"/>
</dbReference>
<dbReference type="Gene3D" id="2.60.40.1930">
    <property type="match status" value="3"/>
</dbReference>
<dbReference type="eggNOG" id="KOG1366">
    <property type="taxonomic scope" value="Eukaryota"/>
</dbReference>
<dbReference type="PANTHER" id="PTHR11412:SF166">
    <property type="entry name" value="NTR DOMAIN-CONTAINING PROTEIN"/>
    <property type="match status" value="1"/>
</dbReference>
<name>T1K241_TETUR</name>
<dbReference type="InterPro" id="IPR050473">
    <property type="entry name" value="A2M/Complement_sys"/>
</dbReference>
<keyword evidence="3" id="KW-1015">Disulfide bond</keyword>
<dbReference type="SMART" id="SM01361">
    <property type="entry name" value="A2M_recep"/>
    <property type="match status" value="1"/>
</dbReference>
<dbReference type="SUPFAM" id="SSF49410">
    <property type="entry name" value="Alpha-macroglobulin receptor domain"/>
    <property type="match status" value="1"/>
</dbReference>
<keyword evidence="2" id="KW-0964">Secreted</keyword>
<dbReference type="Pfam" id="PF07677">
    <property type="entry name" value="A2M_recep"/>
    <property type="match status" value="1"/>
</dbReference>
<evidence type="ECO:0008006" key="10">
    <source>
        <dbReference type="Google" id="ProtNLM"/>
    </source>
</evidence>
<dbReference type="Gene3D" id="2.60.40.690">
    <property type="entry name" value="Alpha-macroglobulin, receptor-binding domain"/>
    <property type="match status" value="1"/>
</dbReference>
<dbReference type="Pfam" id="PF00207">
    <property type="entry name" value="A2M"/>
    <property type="match status" value="1"/>
</dbReference>
<feature type="domain" description="Alpha-macroglobulin receptor-binding" evidence="7">
    <location>
        <begin position="1475"/>
        <end position="1564"/>
    </location>
</feature>
<dbReference type="InterPro" id="IPR011626">
    <property type="entry name" value="Alpha-macroglobulin_TED"/>
</dbReference>
<evidence type="ECO:0000259" key="5">
    <source>
        <dbReference type="SMART" id="SM01359"/>
    </source>
</evidence>
<feature type="domain" description="Alpha-2-macroglobulin" evidence="6">
    <location>
        <begin position="761"/>
        <end position="853"/>
    </location>
</feature>
<comment type="subcellular location">
    <subcellularLocation>
        <location evidence="1">Secreted</location>
    </subcellularLocation>
</comment>